<dbReference type="Proteomes" id="UP000715965">
    <property type="component" value="Unassembled WGS sequence"/>
</dbReference>
<keyword evidence="3" id="KW-0167">Capsid protein</keyword>
<evidence type="ECO:0000313" key="4">
    <source>
        <dbReference type="Proteomes" id="UP000715965"/>
    </source>
</evidence>
<sequence length="178" mass="17758">MRFKSPGRAARWGAGLVFLATTAGAPAWAGSATANLGVSATVGNSCLVSTTPVSFGTYNPASGTTTDTAGSVVVTCVTGTTYAVSLDAGTNASTAGNVSTRRMSAGASKYLAYQLYLDSSYSTVWGDGNNGSTGNPSSGTFTGTGLAISHTVYGRIPSGNFVASGVYADTVVATVTYN</sequence>
<evidence type="ECO:0000259" key="2">
    <source>
        <dbReference type="Pfam" id="PF05229"/>
    </source>
</evidence>
<feature type="signal peptide" evidence="1">
    <location>
        <begin position="1"/>
        <end position="29"/>
    </location>
</feature>
<reference evidence="3 4" key="1">
    <citation type="submission" date="2020-10" db="EMBL/GenBank/DDBJ databases">
        <title>Draft genome of Ramlibacter aquaticus LMG 30558.</title>
        <authorList>
            <person name="Props R."/>
        </authorList>
    </citation>
    <scope>NUCLEOTIDE SEQUENCE [LARGE SCALE GENOMIC DNA]</scope>
    <source>
        <strain evidence="3 4">LMG 30558</strain>
    </source>
</reference>
<gene>
    <name evidence="3" type="ORF">IM725_14635</name>
</gene>
<dbReference type="PANTHER" id="PTHR37089">
    <property type="entry name" value="PROTEIN U-RELATED"/>
    <property type="match status" value="1"/>
</dbReference>
<organism evidence="3 4">
    <name type="scientific">Ramlibacter aquaticus</name>
    <dbReference type="NCBI Taxonomy" id="2780094"/>
    <lineage>
        <taxon>Bacteria</taxon>
        <taxon>Pseudomonadati</taxon>
        <taxon>Pseudomonadota</taxon>
        <taxon>Betaproteobacteria</taxon>
        <taxon>Burkholderiales</taxon>
        <taxon>Comamonadaceae</taxon>
        <taxon>Ramlibacter</taxon>
    </lineage>
</organism>
<protein>
    <submittedName>
        <fullName evidence="3">Spore coat protein U domain-containing protein</fullName>
    </submittedName>
</protein>
<accession>A0ABR9SHI2</accession>
<evidence type="ECO:0000256" key="1">
    <source>
        <dbReference type="SAM" id="SignalP"/>
    </source>
</evidence>
<comment type="caution">
    <text evidence="3">The sequence shown here is derived from an EMBL/GenBank/DDBJ whole genome shotgun (WGS) entry which is preliminary data.</text>
</comment>
<feature type="chain" id="PRO_5046147881" evidence="1">
    <location>
        <begin position="30"/>
        <end position="178"/>
    </location>
</feature>
<evidence type="ECO:0000313" key="3">
    <source>
        <dbReference type="EMBL" id="MBE7941814.1"/>
    </source>
</evidence>
<dbReference type="InterPro" id="IPR007893">
    <property type="entry name" value="Spore_coat_U/FanG"/>
</dbReference>
<name>A0ABR9SHI2_9BURK</name>
<keyword evidence="1" id="KW-0732">Signal</keyword>
<feature type="domain" description="Spore coat protein U/FanG" evidence="2">
    <location>
        <begin position="32"/>
        <end position="174"/>
    </location>
</feature>
<dbReference type="InterPro" id="IPR053167">
    <property type="entry name" value="Spore_coat_component"/>
</dbReference>
<dbReference type="SMART" id="SM00972">
    <property type="entry name" value="SCPU"/>
    <property type="match status" value="1"/>
</dbReference>
<proteinExistence type="predicted"/>
<keyword evidence="3" id="KW-0946">Virion</keyword>
<dbReference type="Pfam" id="PF05229">
    <property type="entry name" value="SCPU"/>
    <property type="match status" value="1"/>
</dbReference>
<dbReference type="RefSeq" id="WP_193781376.1">
    <property type="nucleotide sequence ID" value="NZ_JADDOJ010000065.1"/>
</dbReference>
<dbReference type="EMBL" id="JADDOJ010000065">
    <property type="protein sequence ID" value="MBE7941814.1"/>
    <property type="molecule type" value="Genomic_DNA"/>
</dbReference>
<dbReference type="PANTHER" id="PTHR37089:SF4">
    <property type="entry name" value="EXPORTED PROTEIN"/>
    <property type="match status" value="1"/>
</dbReference>
<keyword evidence="4" id="KW-1185">Reference proteome</keyword>